<comment type="caution">
    <text evidence="1">The sequence shown here is derived from an EMBL/GenBank/DDBJ whole genome shotgun (WGS) entry which is preliminary data.</text>
</comment>
<evidence type="ECO:0000313" key="1">
    <source>
        <dbReference type="EMBL" id="HEH35042.1"/>
    </source>
</evidence>
<protein>
    <submittedName>
        <fullName evidence="1">Uncharacterized protein</fullName>
    </submittedName>
</protein>
<organism evidence="1">
    <name type="scientific">Archaeoglobus fulgidus</name>
    <dbReference type="NCBI Taxonomy" id="2234"/>
    <lineage>
        <taxon>Archaea</taxon>
        <taxon>Methanobacteriati</taxon>
        <taxon>Methanobacteriota</taxon>
        <taxon>Archaeoglobi</taxon>
        <taxon>Archaeoglobales</taxon>
        <taxon>Archaeoglobaceae</taxon>
        <taxon>Archaeoglobus</taxon>
    </lineage>
</organism>
<name>A0A7J2TJ48_ARCFL</name>
<sequence length="76" mass="8887">MISELRAMKLSVSLRNTKALVLFDKETKNYRVVDCSRKSFCRTYISRNCPPYCEIIVAVKDFSLKRRKPKAEVVEL</sequence>
<dbReference type="AlphaFoldDB" id="A0A7J2TJ48"/>
<accession>A0A7J2TJ48</accession>
<proteinExistence type="predicted"/>
<gene>
    <name evidence="1" type="ORF">ENP88_02580</name>
</gene>
<dbReference type="EMBL" id="DSLA01000040">
    <property type="protein sequence ID" value="HEH35042.1"/>
    <property type="molecule type" value="Genomic_DNA"/>
</dbReference>
<reference evidence="1" key="1">
    <citation type="journal article" date="2020" name="mSystems">
        <title>Genome- and Community-Level Interaction Insights into Carbon Utilization and Element Cycling Functions of Hydrothermarchaeota in Hydrothermal Sediment.</title>
        <authorList>
            <person name="Zhou Z."/>
            <person name="Liu Y."/>
            <person name="Xu W."/>
            <person name="Pan J."/>
            <person name="Luo Z.H."/>
            <person name="Li M."/>
        </authorList>
    </citation>
    <scope>NUCLEOTIDE SEQUENCE [LARGE SCALE GENOMIC DNA]</scope>
    <source>
        <strain evidence="1">SpSt-26</strain>
    </source>
</reference>